<keyword evidence="1" id="KW-0472">Membrane</keyword>
<evidence type="ECO:0000313" key="2">
    <source>
        <dbReference type="EMBL" id="CAD8044090.1"/>
    </source>
</evidence>
<dbReference type="AlphaFoldDB" id="A0A8S1JUD0"/>
<organism evidence="2 4">
    <name type="scientific">Paramecium primaurelia</name>
    <dbReference type="NCBI Taxonomy" id="5886"/>
    <lineage>
        <taxon>Eukaryota</taxon>
        <taxon>Sar</taxon>
        <taxon>Alveolata</taxon>
        <taxon>Ciliophora</taxon>
        <taxon>Intramacronucleata</taxon>
        <taxon>Oligohymenophorea</taxon>
        <taxon>Peniculida</taxon>
        <taxon>Parameciidae</taxon>
        <taxon>Paramecium</taxon>
    </lineage>
</organism>
<evidence type="ECO:0008006" key="5">
    <source>
        <dbReference type="Google" id="ProtNLM"/>
    </source>
</evidence>
<keyword evidence="4" id="KW-1185">Reference proteome</keyword>
<accession>A0A8S1JUD0</accession>
<gene>
    <name evidence="2" type="ORF">PPRIM_AZ9-3.1.T0060172</name>
    <name evidence="3" type="ORF">PPRIM_AZ9-3.1.T0060173</name>
</gene>
<dbReference type="Proteomes" id="UP000688137">
    <property type="component" value="Unassembled WGS sequence"/>
</dbReference>
<evidence type="ECO:0000313" key="3">
    <source>
        <dbReference type="EMBL" id="CAD8044091.1"/>
    </source>
</evidence>
<evidence type="ECO:0000256" key="1">
    <source>
        <dbReference type="SAM" id="Phobius"/>
    </source>
</evidence>
<comment type="caution">
    <text evidence="2">The sequence shown here is derived from an EMBL/GenBank/DDBJ whole genome shotgun (WGS) entry which is preliminary data.</text>
</comment>
<protein>
    <recommendedName>
        <fullName evidence="5">Transmembrane protein</fullName>
    </recommendedName>
</protein>
<dbReference type="EMBL" id="CAJJDM010000003">
    <property type="protein sequence ID" value="CAD8044090.1"/>
    <property type="molecule type" value="Genomic_DNA"/>
</dbReference>
<sequence length="295" mass="35448">MVFLIFKMKSNIQKNQFKNINQKNYLSIQLIENQQKKSQKHSEYQSQVRDKVIFKEQQSAIILESDIQLEQQYLKAQHKQILEEKYQVDQKLLKQDIQQKQKQLMELENFIIKIHMEIIQINQTCLRLKEFQMKRSSQISQRIKQSQQFNQSSFQGQDYYQSDNKLQIVSNSFYNIKQIGNSNVQADIQKINKQQFSPILEDFNHQQQQQNIINNDIVNVDTLQLQIGIEENIVIQKFKAKKKLKNSKNIKNYNNKFTLNEWYQFFNISQHPLLFFLNFSYIICVSFLSNLFINQ</sequence>
<dbReference type="EMBL" id="CAJJDM010000003">
    <property type="protein sequence ID" value="CAD8044091.1"/>
    <property type="molecule type" value="Genomic_DNA"/>
</dbReference>
<name>A0A8S1JUD0_PARPR</name>
<proteinExistence type="predicted"/>
<feature type="transmembrane region" description="Helical" evidence="1">
    <location>
        <begin position="273"/>
        <end position="293"/>
    </location>
</feature>
<reference evidence="2" key="1">
    <citation type="submission" date="2021-01" db="EMBL/GenBank/DDBJ databases">
        <authorList>
            <consortium name="Genoscope - CEA"/>
            <person name="William W."/>
        </authorList>
    </citation>
    <scope>NUCLEOTIDE SEQUENCE</scope>
</reference>
<keyword evidence="1" id="KW-0812">Transmembrane</keyword>
<evidence type="ECO:0000313" key="4">
    <source>
        <dbReference type="Proteomes" id="UP000688137"/>
    </source>
</evidence>
<keyword evidence="1" id="KW-1133">Transmembrane helix</keyword>